<organism evidence="2 3">
    <name type="scientific">Exophiala spinifera</name>
    <dbReference type="NCBI Taxonomy" id="91928"/>
    <lineage>
        <taxon>Eukaryota</taxon>
        <taxon>Fungi</taxon>
        <taxon>Dikarya</taxon>
        <taxon>Ascomycota</taxon>
        <taxon>Pezizomycotina</taxon>
        <taxon>Eurotiomycetes</taxon>
        <taxon>Chaetothyriomycetidae</taxon>
        <taxon>Chaetothyriales</taxon>
        <taxon>Herpotrichiellaceae</taxon>
        <taxon>Exophiala</taxon>
    </lineage>
</organism>
<evidence type="ECO:0000313" key="2">
    <source>
        <dbReference type="EMBL" id="KIW10387.1"/>
    </source>
</evidence>
<reference evidence="2 3" key="1">
    <citation type="submission" date="2015-01" db="EMBL/GenBank/DDBJ databases">
        <title>The Genome Sequence of Exophiala spinifera CBS89968.</title>
        <authorList>
            <consortium name="The Broad Institute Genomics Platform"/>
            <person name="Cuomo C."/>
            <person name="de Hoog S."/>
            <person name="Gorbushina A."/>
            <person name="Stielow B."/>
            <person name="Teixiera M."/>
            <person name="Abouelleil A."/>
            <person name="Chapman S.B."/>
            <person name="Priest M."/>
            <person name="Young S.K."/>
            <person name="Wortman J."/>
            <person name="Nusbaum C."/>
            <person name="Birren B."/>
        </authorList>
    </citation>
    <scope>NUCLEOTIDE SEQUENCE [LARGE SCALE GENOMIC DNA]</scope>
    <source>
        <strain evidence="2 3">CBS 89968</strain>
    </source>
</reference>
<protein>
    <submittedName>
        <fullName evidence="2">Uncharacterized protein</fullName>
    </submittedName>
</protein>
<dbReference type="HOGENOM" id="CLU_078827_0_0_1"/>
<proteinExistence type="predicted"/>
<dbReference type="GeneID" id="27338432"/>
<sequence>MDPDYADQYRDLRSRRHARNRHAKHASKYYGYRGVHPSWVGQPHYSFMLHPSTRRSLPGEYSSFYQASAPLVSMPQHMKISTWTKRDMWLDRDTDIWPLDRQHHRGKKIREKRHTKWTLETLGRRMKAQSKTMNGTIAEGRAEVAMLCHDQGWNRGHEHPDSDPSNSDSEVDDNGSMVQDIADEDREQADHDGSGDEEGFEFVSADDFDVQSLSSMGEFDL</sequence>
<feature type="region of interest" description="Disordered" evidence="1">
    <location>
        <begin position="1"/>
        <end position="24"/>
    </location>
</feature>
<dbReference type="RefSeq" id="XP_016230603.1">
    <property type="nucleotide sequence ID" value="XM_016385659.1"/>
</dbReference>
<gene>
    <name evidence="2" type="ORF">PV08_11349</name>
</gene>
<evidence type="ECO:0000256" key="1">
    <source>
        <dbReference type="SAM" id="MobiDB-lite"/>
    </source>
</evidence>
<feature type="compositionally biased region" description="Acidic residues" evidence="1">
    <location>
        <begin position="195"/>
        <end position="207"/>
    </location>
</feature>
<feature type="compositionally biased region" description="Basic residues" evidence="1">
    <location>
        <begin position="13"/>
        <end position="24"/>
    </location>
</feature>
<dbReference type="EMBL" id="KN847500">
    <property type="protein sequence ID" value="KIW10387.1"/>
    <property type="molecule type" value="Genomic_DNA"/>
</dbReference>
<dbReference type="AlphaFoldDB" id="A0A0D1ZBJ6"/>
<dbReference type="OrthoDB" id="4136123at2759"/>
<name>A0A0D1ZBJ6_9EURO</name>
<dbReference type="VEuPathDB" id="FungiDB:PV08_11349"/>
<accession>A0A0D1ZBJ6</accession>
<evidence type="ECO:0000313" key="3">
    <source>
        <dbReference type="Proteomes" id="UP000053328"/>
    </source>
</evidence>
<keyword evidence="3" id="KW-1185">Reference proteome</keyword>
<feature type="region of interest" description="Disordered" evidence="1">
    <location>
        <begin position="152"/>
        <end position="207"/>
    </location>
</feature>
<dbReference type="Proteomes" id="UP000053328">
    <property type="component" value="Unassembled WGS sequence"/>
</dbReference>